<evidence type="ECO:0000313" key="3">
    <source>
        <dbReference type="EMBL" id="PJK31188.1"/>
    </source>
</evidence>
<dbReference type="AlphaFoldDB" id="A0A2M9G649"/>
<keyword evidence="1" id="KW-1133">Transmembrane helix</keyword>
<keyword evidence="1" id="KW-0812">Transmembrane</keyword>
<feature type="domain" description="Mce/MlaD" evidence="2">
    <location>
        <begin position="36"/>
        <end position="113"/>
    </location>
</feature>
<keyword evidence="4" id="KW-1185">Reference proteome</keyword>
<evidence type="ECO:0000259" key="2">
    <source>
        <dbReference type="Pfam" id="PF02470"/>
    </source>
</evidence>
<dbReference type="GO" id="GO:0005548">
    <property type="term" value="F:phospholipid transporter activity"/>
    <property type="evidence" value="ECO:0007669"/>
    <property type="project" value="TreeGrafter"/>
</dbReference>
<dbReference type="OrthoDB" id="9808689at2"/>
<dbReference type="RefSeq" id="WP_109796194.1">
    <property type="nucleotide sequence ID" value="NZ_PHIG01000007.1"/>
</dbReference>
<gene>
    <name evidence="3" type="ORF">CVT23_02855</name>
</gene>
<feature type="transmembrane region" description="Helical" evidence="1">
    <location>
        <begin position="6"/>
        <end position="26"/>
    </location>
</feature>
<comment type="caution">
    <text evidence="3">The sequence shown here is derived from an EMBL/GenBank/DDBJ whole genome shotgun (WGS) entry which is preliminary data.</text>
</comment>
<dbReference type="Proteomes" id="UP000229498">
    <property type="component" value="Unassembled WGS sequence"/>
</dbReference>
<dbReference type="InterPro" id="IPR052336">
    <property type="entry name" value="MlaD_Phospholipid_Transporter"/>
</dbReference>
<dbReference type="PANTHER" id="PTHR33371:SF4">
    <property type="entry name" value="INTERMEMBRANE PHOSPHOLIPID TRANSPORT SYSTEM BINDING PROTEIN MLAD"/>
    <property type="match status" value="1"/>
</dbReference>
<proteinExistence type="predicted"/>
<keyword evidence="1" id="KW-0472">Membrane</keyword>
<reference evidence="3 4" key="1">
    <citation type="submission" date="2017-11" db="EMBL/GenBank/DDBJ databases">
        <title>Draft genome sequence of Rhizobiales bacterium SY3-13.</title>
        <authorList>
            <person name="Sun C."/>
        </authorList>
    </citation>
    <scope>NUCLEOTIDE SEQUENCE [LARGE SCALE GENOMIC DNA]</scope>
    <source>
        <strain evidence="3 4">SY3-13</strain>
    </source>
</reference>
<accession>A0A2M9G649</accession>
<dbReference type="InterPro" id="IPR003399">
    <property type="entry name" value="Mce/MlaD"/>
</dbReference>
<dbReference type="Pfam" id="PF02470">
    <property type="entry name" value="MlaD"/>
    <property type="match status" value="1"/>
</dbReference>
<evidence type="ECO:0000313" key="4">
    <source>
        <dbReference type="Proteomes" id="UP000229498"/>
    </source>
</evidence>
<dbReference type="GO" id="GO:0005543">
    <property type="term" value="F:phospholipid binding"/>
    <property type="evidence" value="ECO:0007669"/>
    <property type="project" value="TreeGrafter"/>
</dbReference>
<sequence>MVSNVLETVIGAVVLAIAAIFIIFAYRTADIAPTSGYPLTAKFDKIDGLNVGADVRMSGIKIGSVISTELEPSSLLAVVRINVRKGVDIPEDSAIRILTEGLMGDSYLSVEPGGGIDNMAAGDNFRFAQGSVNLIDLVGQAIYSSGKSE</sequence>
<evidence type="ECO:0000256" key="1">
    <source>
        <dbReference type="SAM" id="Phobius"/>
    </source>
</evidence>
<organism evidence="3 4">
    <name type="scientific">Minwuia thermotolerans</name>
    <dbReference type="NCBI Taxonomy" id="2056226"/>
    <lineage>
        <taxon>Bacteria</taxon>
        <taxon>Pseudomonadati</taxon>
        <taxon>Pseudomonadota</taxon>
        <taxon>Alphaproteobacteria</taxon>
        <taxon>Minwuiales</taxon>
        <taxon>Minwuiaceae</taxon>
        <taxon>Minwuia</taxon>
    </lineage>
</organism>
<dbReference type="PANTHER" id="PTHR33371">
    <property type="entry name" value="INTERMEMBRANE PHOSPHOLIPID TRANSPORT SYSTEM BINDING PROTEIN MLAD-RELATED"/>
    <property type="match status" value="1"/>
</dbReference>
<dbReference type="EMBL" id="PHIG01000007">
    <property type="protein sequence ID" value="PJK31188.1"/>
    <property type="molecule type" value="Genomic_DNA"/>
</dbReference>
<name>A0A2M9G649_9PROT</name>
<protein>
    <submittedName>
        <fullName evidence="3">Outer membrane lipid asymmetry maintenance protein MlaD</fullName>
    </submittedName>
</protein>